<dbReference type="Pfam" id="PF13397">
    <property type="entry name" value="RbpA"/>
    <property type="match status" value="1"/>
</dbReference>
<proteinExistence type="inferred from homology"/>
<feature type="region of interest" description="Disordered" evidence="2">
    <location>
        <begin position="1"/>
        <end position="25"/>
    </location>
</feature>
<evidence type="ECO:0000256" key="2">
    <source>
        <dbReference type="SAM" id="MobiDB-lite"/>
    </source>
</evidence>
<comment type="cofactor">
    <cofactor evidence="1">
        <name>Zn(2+)</name>
        <dbReference type="ChEBI" id="CHEBI:29105"/>
    </cofactor>
    <text evidence="1">Bind 1 Zn(2+) per subunit.</text>
</comment>
<sequence>MDTMADKSLRGTRLGGQSLENEEGVEPAARTIAEYHCPRGHVTRIPFSVEAEVPALWECKCGEEALLVDGERPEVKPSKPARTHWDMLLERRSIADLEVLLDERLALLRAKTPTGHRRSA</sequence>
<gene>
    <name evidence="3" type="primary">rbpA_2</name>
    <name evidence="1" type="synonym">rbpA</name>
    <name evidence="3" type="ORF">GCM10025868_45570</name>
</gene>
<reference evidence="4" key="1">
    <citation type="journal article" date="2019" name="Int. J. Syst. Evol. Microbiol.">
        <title>The Global Catalogue of Microorganisms (GCM) 10K type strain sequencing project: providing services to taxonomists for standard genome sequencing and annotation.</title>
        <authorList>
            <consortium name="The Broad Institute Genomics Platform"/>
            <consortium name="The Broad Institute Genome Sequencing Center for Infectious Disease"/>
            <person name="Wu L."/>
            <person name="Ma J."/>
        </authorList>
    </citation>
    <scope>NUCLEOTIDE SEQUENCE [LARGE SCALE GENOMIC DNA]</scope>
    <source>
        <strain evidence="4">NBRC 108730</strain>
    </source>
</reference>
<dbReference type="InterPro" id="IPR025182">
    <property type="entry name" value="RNApol-bd_RbpA"/>
</dbReference>
<name>A0ABQ6JM06_9ACTN</name>
<dbReference type="InterPro" id="IPR038638">
    <property type="entry name" value="RbpA_sf"/>
</dbReference>
<feature type="binding site" evidence="1">
    <location>
        <position position="61"/>
    </location>
    <ligand>
        <name>Zn(2+)</name>
        <dbReference type="ChEBI" id="CHEBI:29105"/>
    </ligand>
</feature>
<comment type="function">
    <text evidence="1">Binds to RNA polymerase (RNAP), stimulating transcription from principal, but not alternative sigma factor promoters.</text>
</comment>
<keyword evidence="1" id="KW-0805">Transcription regulation</keyword>
<feature type="binding site" evidence="1">
    <location>
        <position position="37"/>
    </location>
    <ligand>
        <name>Zn(2+)</name>
        <dbReference type="ChEBI" id="CHEBI:29105"/>
    </ligand>
</feature>
<keyword evidence="1" id="KW-0479">Metal-binding</keyword>
<dbReference type="Proteomes" id="UP001157017">
    <property type="component" value="Unassembled WGS sequence"/>
</dbReference>
<evidence type="ECO:0000256" key="1">
    <source>
        <dbReference type="HAMAP-Rule" id="MF_01483"/>
    </source>
</evidence>
<dbReference type="Gene3D" id="2.20.28.270">
    <property type="entry name" value="RNA polymerase-binding protein A"/>
    <property type="match status" value="1"/>
</dbReference>
<dbReference type="HAMAP" id="MF_01483">
    <property type="entry name" value="RbpA"/>
    <property type="match status" value="1"/>
</dbReference>
<evidence type="ECO:0000313" key="4">
    <source>
        <dbReference type="Proteomes" id="UP001157017"/>
    </source>
</evidence>
<comment type="similarity">
    <text evidence="1">Belongs to the RNA polymerase-binding protein RbpA family.</text>
</comment>
<evidence type="ECO:0000313" key="3">
    <source>
        <dbReference type="EMBL" id="GMA89307.1"/>
    </source>
</evidence>
<protein>
    <recommendedName>
        <fullName evidence="1">RNA polymerase-binding protein RbpA</fullName>
    </recommendedName>
</protein>
<comment type="caution">
    <text evidence="3">The sequence shown here is derived from an EMBL/GenBank/DDBJ whole genome shotgun (WGS) entry which is preliminary data.</text>
</comment>
<organism evidence="3 4">
    <name type="scientific">Angustibacter aerolatus</name>
    <dbReference type="NCBI Taxonomy" id="1162965"/>
    <lineage>
        <taxon>Bacteria</taxon>
        <taxon>Bacillati</taxon>
        <taxon>Actinomycetota</taxon>
        <taxon>Actinomycetes</taxon>
        <taxon>Kineosporiales</taxon>
        <taxon>Kineosporiaceae</taxon>
    </lineage>
</organism>
<feature type="binding site" evidence="1">
    <location>
        <position position="59"/>
    </location>
    <ligand>
        <name>Zn(2+)</name>
        <dbReference type="ChEBI" id="CHEBI:29105"/>
    </ligand>
</feature>
<feature type="binding site" evidence="1">
    <location>
        <position position="41"/>
    </location>
    <ligand>
        <name>Zn(2+)</name>
        <dbReference type="ChEBI" id="CHEBI:29105"/>
    </ligand>
</feature>
<keyword evidence="1" id="KW-0804">Transcription</keyword>
<dbReference type="EMBL" id="BSUZ01000001">
    <property type="protein sequence ID" value="GMA89307.1"/>
    <property type="molecule type" value="Genomic_DNA"/>
</dbReference>
<keyword evidence="4" id="KW-1185">Reference proteome</keyword>
<comment type="subunit">
    <text evidence="1">Forms a complex with the RNAP catalytic core and with free principal sigma factors.</text>
</comment>
<accession>A0ABQ6JM06</accession>
<keyword evidence="1" id="KW-0862">Zinc</keyword>